<evidence type="ECO:0000256" key="9">
    <source>
        <dbReference type="HAMAP-Rule" id="MF_00624"/>
    </source>
</evidence>
<dbReference type="PROSITE" id="PS00808">
    <property type="entry name" value="ADP_GLC_PYROPHOSPH_1"/>
    <property type="match status" value="1"/>
</dbReference>
<keyword evidence="6 9" id="KW-0067">ATP-binding</keyword>
<dbReference type="InterPro" id="IPR005836">
    <property type="entry name" value="ADP_Glu_pyroP_CS"/>
</dbReference>
<dbReference type="GO" id="GO:0008878">
    <property type="term" value="F:glucose-1-phosphate adenylyltransferase activity"/>
    <property type="evidence" value="ECO:0007669"/>
    <property type="project" value="UniProtKB-UniRule"/>
</dbReference>
<evidence type="ECO:0000313" key="13">
    <source>
        <dbReference type="Proteomes" id="UP000192738"/>
    </source>
</evidence>
<dbReference type="Gene3D" id="3.90.550.10">
    <property type="entry name" value="Spore Coat Polysaccharide Biosynthesis Protein SpsA, Chain A"/>
    <property type="match status" value="1"/>
</dbReference>
<dbReference type="Gene3D" id="2.160.10.10">
    <property type="entry name" value="Hexapeptide repeat proteins"/>
    <property type="match status" value="1"/>
</dbReference>
<evidence type="ECO:0000256" key="2">
    <source>
        <dbReference type="ARBA" id="ARBA00022600"/>
    </source>
</evidence>
<feature type="binding site" evidence="9">
    <location>
        <position position="191"/>
    </location>
    <ligand>
        <name>alpha-D-glucose 1-phosphate</name>
        <dbReference type="ChEBI" id="CHEBI:58601"/>
    </ligand>
</feature>
<dbReference type="PANTHER" id="PTHR43523">
    <property type="entry name" value="GLUCOSE-1-PHOSPHATE ADENYLYLTRANSFERASE-RELATED"/>
    <property type="match status" value="1"/>
</dbReference>
<feature type="domain" description="Nucleotidyl transferase" evidence="10">
    <location>
        <begin position="8"/>
        <end position="260"/>
    </location>
</feature>
<dbReference type="InterPro" id="IPR011831">
    <property type="entry name" value="ADP-Glc_PPase"/>
</dbReference>
<dbReference type="Pfam" id="PF00483">
    <property type="entry name" value="NTP_transferase"/>
    <property type="match status" value="1"/>
</dbReference>
<dbReference type="SUPFAM" id="SSF51161">
    <property type="entry name" value="Trimeric LpxA-like enzymes"/>
    <property type="match status" value="1"/>
</dbReference>
<accession>A0A1W2DDJ6</accession>
<keyword evidence="2 9" id="KW-0321">Glycogen metabolism</keyword>
<dbReference type="NCBIfam" id="TIGR02091">
    <property type="entry name" value="glgC"/>
    <property type="match status" value="1"/>
</dbReference>
<feature type="binding site" evidence="9">
    <location>
        <position position="165"/>
    </location>
    <ligand>
        <name>alpha-D-glucose 1-phosphate</name>
        <dbReference type="ChEBI" id="CHEBI:58601"/>
    </ligand>
</feature>
<dbReference type="UniPathway" id="UPA00164"/>
<feature type="site" description="Could play a key role in the communication between the regulatory and the substrate sites" evidence="9">
    <location>
        <position position="60"/>
    </location>
</feature>
<evidence type="ECO:0000256" key="5">
    <source>
        <dbReference type="ARBA" id="ARBA00022741"/>
    </source>
</evidence>
<organism evidence="12 13">
    <name type="scientific">Sporomusa malonica</name>
    <dbReference type="NCBI Taxonomy" id="112901"/>
    <lineage>
        <taxon>Bacteria</taxon>
        <taxon>Bacillati</taxon>
        <taxon>Bacillota</taxon>
        <taxon>Negativicutes</taxon>
        <taxon>Selenomonadales</taxon>
        <taxon>Sporomusaceae</taxon>
        <taxon>Sporomusa</taxon>
    </lineage>
</organism>
<comment type="pathway">
    <text evidence="9">Glycan biosynthesis; glycogen biosynthesis.</text>
</comment>
<name>A0A1W2DDJ6_9FIRM</name>
<keyword evidence="7 9" id="KW-0320">Glycogen biosynthesis</keyword>
<proteinExistence type="inferred from homology"/>
<dbReference type="CDD" id="cd04651">
    <property type="entry name" value="LbH_G1P_AT_C"/>
    <property type="match status" value="1"/>
</dbReference>
<dbReference type="STRING" id="112901.SAMN04488500_11518"/>
<dbReference type="GO" id="GO:0005524">
    <property type="term" value="F:ATP binding"/>
    <property type="evidence" value="ECO:0007669"/>
    <property type="project" value="UniProtKB-KW"/>
</dbReference>
<evidence type="ECO:0000259" key="10">
    <source>
        <dbReference type="Pfam" id="PF00483"/>
    </source>
</evidence>
<gene>
    <name evidence="9" type="primary">glgC</name>
    <name evidence="12" type="ORF">SAMN04488500_11518</name>
</gene>
<keyword evidence="5 9" id="KW-0547">Nucleotide-binding</keyword>
<keyword evidence="4 9" id="KW-0548">Nucleotidyltransferase</keyword>
<dbReference type="InterPro" id="IPR005835">
    <property type="entry name" value="NTP_transferase_dom"/>
</dbReference>
<keyword evidence="3 9" id="KW-0808">Transferase</keyword>
<comment type="subunit">
    <text evidence="9">Homotetramer.</text>
</comment>
<dbReference type="InterPro" id="IPR029044">
    <property type="entry name" value="Nucleotide-diphossugar_trans"/>
</dbReference>
<dbReference type="EC" id="2.7.7.27" evidence="9"/>
<keyword evidence="13" id="KW-1185">Reference proteome</keyword>
<reference evidence="12 13" key="1">
    <citation type="submission" date="2017-04" db="EMBL/GenBank/DDBJ databases">
        <authorList>
            <person name="Afonso C.L."/>
            <person name="Miller P.J."/>
            <person name="Scott M.A."/>
            <person name="Spackman E."/>
            <person name="Goraichik I."/>
            <person name="Dimitrov K.M."/>
            <person name="Suarez D.L."/>
            <person name="Swayne D.E."/>
        </authorList>
    </citation>
    <scope>NUCLEOTIDE SEQUENCE [LARGE SCALE GENOMIC DNA]</scope>
    <source>
        <strain evidence="12 13">DSM 5090</strain>
    </source>
</reference>
<comment type="function">
    <text evidence="9">Involved in the biosynthesis of ADP-glucose, a building block required for the elongation reactions to produce glycogen. Catalyzes the reaction between ATP and alpha-D-glucose 1-phosphate (G1P) to produce pyrophosphate and ADP-Glc.</text>
</comment>
<feature type="binding site" evidence="9">
    <location>
        <begin position="180"/>
        <end position="181"/>
    </location>
    <ligand>
        <name>alpha-D-glucose 1-phosphate</name>
        <dbReference type="ChEBI" id="CHEBI:58601"/>
    </ligand>
</feature>
<evidence type="ECO:0000256" key="3">
    <source>
        <dbReference type="ARBA" id="ARBA00022679"/>
    </source>
</evidence>
<dbReference type="InterPro" id="IPR023049">
    <property type="entry name" value="GlgC_bac"/>
</dbReference>
<dbReference type="InterPro" id="IPR011004">
    <property type="entry name" value="Trimer_LpxA-like_sf"/>
</dbReference>
<evidence type="ECO:0000256" key="7">
    <source>
        <dbReference type="ARBA" id="ARBA00023056"/>
    </source>
</evidence>
<dbReference type="GO" id="GO:0005978">
    <property type="term" value="P:glycogen biosynthetic process"/>
    <property type="evidence" value="ECO:0007669"/>
    <property type="project" value="UniProtKB-UniRule"/>
</dbReference>
<sequence>MGDKEWIAMVLAGGQGTRLGALTKDLAKPAVPFGGQYRIIDFTLSNCRNSGIDTVGIMTQYQPLALHSYIGIGSAWDLDRRGGGVHILPPYAREKGGEWYKGTADAVYQNIEFIEHFEPKYVVVLSGDHIYKMDYAEMLDYHKVCQADVTIGVREVPWSEASRFGIMDTAASGRITDFSEKPRQPKSNQASMGVYIFTWKVLKQYLASDASSKESSHDFGKDIIPSLLAAKQRLFAYRFNGYWKDVGTVDSYWEANMDLLGDEPSLVLTGDEWPVYSPELSLPPHYHGAEAKVSCSLISGGSIILGEVERSVIFPGVYIGPGAKVKDAVVMPQARIESGAVVCGAIVTENAVLTKAAADDEANGLIAVAASRQSAADKSQEQVCLAG</sequence>
<dbReference type="PROSITE" id="PS00810">
    <property type="entry name" value="ADP_GLC_PYROPHOSPH_3"/>
    <property type="match status" value="1"/>
</dbReference>
<evidence type="ECO:0000256" key="1">
    <source>
        <dbReference type="ARBA" id="ARBA00010443"/>
    </source>
</evidence>
<dbReference type="InterPro" id="IPR056818">
    <property type="entry name" value="GlmU/GlgC-like_hexapep"/>
</dbReference>
<dbReference type="SUPFAM" id="SSF53448">
    <property type="entry name" value="Nucleotide-diphospho-sugar transferases"/>
    <property type="match status" value="1"/>
</dbReference>
<protein>
    <recommendedName>
        <fullName evidence="9">Glucose-1-phosphate adenylyltransferase</fullName>
        <ecNumber evidence="9">2.7.7.27</ecNumber>
    </recommendedName>
    <alternativeName>
        <fullName evidence="9">ADP-glucose pyrophosphorylase</fullName>
        <shortName evidence="9">ADPGlc PPase</shortName>
    </alternativeName>
    <alternativeName>
        <fullName evidence="9">ADP-glucose synthase</fullName>
    </alternativeName>
</protein>
<evidence type="ECO:0000259" key="11">
    <source>
        <dbReference type="Pfam" id="PF24894"/>
    </source>
</evidence>
<keyword evidence="8 9" id="KW-0119">Carbohydrate metabolism</keyword>
<dbReference type="Proteomes" id="UP000192738">
    <property type="component" value="Unassembled WGS sequence"/>
</dbReference>
<dbReference type="CDD" id="cd02508">
    <property type="entry name" value="ADP_Glucose_PP"/>
    <property type="match status" value="1"/>
</dbReference>
<comment type="similarity">
    <text evidence="1 9">Belongs to the bacterial/plant glucose-1-phosphate adenylyltransferase family.</text>
</comment>
<dbReference type="RefSeq" id="WP_281252400.1">
    <property type="nucleotide sequence ID" value="NZ_CP155572.1"/>
</dbReference>
<evidence type="ECO:0000256" key="6">
    <source>
        <dbReference type="ARBA" id="ARBA00022840"/>
    </source>
</evidence>
<feature type="site" description="Could play a key role in the communication between the regulatory and the substrate sites" evidence="9">
    <location>
        <position position="99"/>
    </location>
</feature>
<dbReference type="HAMAP" id="MF_00624">
    <property type="entry name" value="GlgC"/>
    <property type="match status" value="1"/>
</dbReference>
<dbReference type="NCBIfam" id="NF003670">
    <property type="entry name" value="PRK05293.1"/>
    <property type="match status" value="1"/>
</dbReference>
<dbReference type="PROSITE" id="PS00809">
    <property type="entry name" value="ADP_GLC_PYROPHOSPH_2"/>
    <property type="match status" value="1"/>
</dbReference>
<evidence type="ECO:0000256" key="8">
    <source>
        <dbReference type="ARBA" id="ARBA00023277"/>
    </source>
</evidence>
<feature type="binding site" evidence="9">
    <location>
        <position position="100"/>
    </location>
    <ligand>
        <name>alpha-D-glucose 1-phosphate</name>
        <dbReference type="ChEBI" id="CHEBI:58601"/>
    </ligand>
</feature>
<comment type="catalytic activity">
    <reaction evidence="9">
        <text>alpha-D-glucose 1-phosphate + ATP + H(+) = ADP-alpha-D-glucose + diphosphate</text>
        <dbReference type="Rhea" id="RHEA:12120"/>
        <dbReference type="ChEBI" id="CHEBI:15378"/>
        <dbReference type="ChEBI" id="CHEBI:30616"/>
        <dbReference type="ChEBI" id="CHEBI:33019"/>
        <dbReference type="ChEBI" id="CHEBI:57498"/>
        <dbReference type="ChEBI" id="CHEBI:58601"/>
        <dbReference type="EC" id="2.7.7.27"/>
    </reaction>
</comment>
<dbReference type="EMBL" id="FWXI01000015">
    <property type="protein sequence ID" value="SMC95560.1"/>
    <property type="molecule type" value="Genomic_DNA"/>
</dbReference>
<feature type="domain" description="Glucose-1-phosphate adenylyltransferase/Bifunctional protein GlmU-like C-terminal hexapeptide" evidence="11">
    <location>
        <begin position="288"/>
        <end position="355"/>
    </location>
</feature>
<evidence type="ECO:0000256" key="4">
    <source>
        <dbReference type="ARBA" id="ARBA00022695"/>
    </source>
</evidence>
<dbReference type="AlphaFoldDB" id="A0A1W2DDJ6"/>
<evidence type="ECO:0000313" key="12">
    <source>
        <dbReference type="EMBL" id="SMC95560.1"/>
    </source>
</evidence>
<dbReference type="Pfam" id="PF24894">
    <property type="entry name" value="Hexapep_GlmU"/>
    <property type="match status" value="1"/>
</dbReference>
<dbReference type="PANTHER" id="PTHR43523:SF2">
    <property type="entry name" value="GLUCOSE-1-PHOSPHATE ADENYLYLTRANSFERASE"/>
    <property type="match status" value="1"/>
</dbReference>